<dbReference type="InterPro" id="IPR000182">
    <property type="entry name" value="GNAT_dom"/>
</dbReference>
<protein>
    <submittedName>
        <fullName evidence="3">Acetyltransferase, GNAT family</fullName>
    </submittedName>
</protein>
<keyword evidence="4" id="KW-1185">Reference proteome</keyword>
<dbReference type="Proteomes" id="UP000031552">
    <property type="component" value="Unassembled WGS sequence"/>
</dbReference>
<evidence type="ECO:0000313" key="3">
    <source>
        <dbReference type="EMBL" id="CDR34870.1"/>
    </source>
</evidence>
<sequence>MVSKTDFSFAWVKESQKDFLEKWLKQEHIKEWFHGQGLQNTLNDLDLFYKGHPSLCEHWIAYINNKPFGYMITSEVRKDEEDDLINWCQKEGRAITLDLFICEPKYMGKGLAVPMIQTFLLTHFADISEVLIDPEATNLRAIHVYKKAGFKIVGEFIASWHPVPHYKMRLDMDDLKNVLIPQPKID</sequence>
<evidence type="ECO:0000256" key="1">
    <source>
        <dbReference type="ARBA" id="ARBA00023251"/>
    </source>
</evidence>
<evidence type="ECO:0000313" key="4">
    <source>
        <dbReference type="Proteomes" id="UP000031552"/>
    </source>
</evidence>
<reference evidence="3" key="2">
    <citation type="submission" date="2014-09" db="EMBL/GenBank/DDBJ databases">
        <title>Criblamydia sequanensis harbors a mega-plasmid encoding arsenite resistance.</title>
        <authorList>
            <person name="Bertelli C."/>
            <person name="Goesmann A."/>
            <person name="Greub G."/>
        </authorList>
    </citation>
    <scope>NUCLEOTIDE SEQUENCE [LARGE SCALE GENOMIC DNA]</scope>
    <source>
        <strain evidence="3">CRIB-18</strain>
    </source>
</reference>
<comment type="caution">
    <text evidence="3">The sequence shown here is derived from an EMBL/GenBank/DDBJ whole genome shotgun (WGS) entry which is preliminary data.</text>
</comment>
<evidence type="ECO:0000259" key="2">
    <source>
        <dbReference type="PROSITE" id="PS51186"/>
    </source>
</evidence>
<name>A0A090D2R7_9BACT</name>
<dbReference type="Pfam" id="PF13523">
    <property type="entry name" value="Acetyltransf_8"/>
    <property type="match status" value="1"/>
</dbReference>
<dbReference type="PANTHER" id="PTHR31438">
    <property type="entry name" value="LYSINE N-ACYLTRANSFERASE C17G9.06C-RELATED"/>
    <property type="match status" value="1"/>
</dbReference>
<keyword evidence="1" id="KW-0046">Antibiotic resistance</keyword>
<dbReference type="STRING" id="1437425.CSEC_2064"/>
<dbReference type="PROSITE" id="PS51186">
    <property type="entry name" value="GNAT"/>
    <property type="match status" value="1"/>
</dbReference>
<dbReference type="eggNOG" id="COG0456">
    <property type="taxonomic scope" value="Bacteria"/>
</dbReference>
<dbReference type="GO" id="GO:0016410">
    <property type="term" value="F:N-acyltransferase activity"/>
    <property type="evidence" value="ECO:0007669"/>
    <property type="project" value="TreeGrafter"/>
</dbReference>
<dbReference type="GO" id="GO:0046677">
    <property type="term" value="P:response to antibiotic"/>
    <property type="evidence" value="ECO:0007669"/>
    <property type="project" value="UniProtKB-KW"/>
</dbReference>
<proteinExistence type="predicted"/>
<dbReference type="EMBL" id="CCEJ010000010">
    <property type="protein sequence ID" value="CDR34870.1"/>
    <property type="molecule type" value="Genomic_DNA"/>
</dbReference>
<accession>A0A090D2R7</accession>
<dbReference type="InterPro" id="IPR016181">
    <property type="entry name" value="Acyl_CoA_acyltransferase"/>
</dbReference>
<feature type="domain" description="N-acetyltransferase" evidence="2">
    <location>
        <begin position="1"/>
        <end position="173"/>
    </location>
</feature>
<dbReference type="RefSeq" id="WP_041018423.1">
    <property type="nucleotide sequence ID" value="NZ_CCEJ010000010.1"/>
</dbReference>
<gene>
    <name evidence="3" type="ORF">CSEC_2064</name>
</gene>
<dbReference type="Gene3D" id="3.40.630.30">
    <property type="match status" value="1"/>
</dbReference>
<dbReference type="PANTHER" id="PTHR31438:SF1">
    <property type="entry name" value="LYSINE N-ACYLTRANSFERASE C17G9.06C-RELATED"/>
    <property type="match status" value="1"/>
</dbReference>
<reference evidence="3" key="1">
    <citation type="submission" date="2013-12" db="EMBL/GenBank/DDBJ databases">
        <authorList>
            <person name="Linke B."/>
        </authorList>
    </citation>
    <scope>NUCLEOTIDE SEQUENCE [LARGE SCALE GENOMIC DNA]</scope>
    <source>
        <strain evidence="3">CRIB-18</strain>
    </source>
</reference>
<dbReference type="AlphaFoldDB" id="A0A090D2R7"/>
<organism evidence="3 4">
    <name type="scientific">Candidatus Criblamydia sequanensis CRIB-18</name>
    <dbReference type="NCBI Taxonomy" id="1437425"/>
    <lineage>
        <taxon>Bacteria</taxon>
        <taxon>Pseudomonadati</taxon>
        <taxon>Chlamydiota</taxon>
        <taxon>Chlamydiia</taxon>
        <taxon>Parachlamydiales</taxon>
        <taxon>Candidatus Criblamydiaceae</taxon>
        <taxon>Candidatus Criblamydia</taxon>
    </lineage>
</organism>
<dbReference type="SUPFAM" id="SSF55729">
    <property type="entry name" value="Acyl-CoA N-acyltransferases (Nat)"/>
    <property type="match status" value="1"/>
</dbReference>